<feature type="compositionally biased region" description="Basic and acidic residues" evidence="1">
    <location>
        <begin position="71"/>
        <end position="85"/>
    </location>
</feature>
<feature type="region of interest" description="Disordered" evidence="1">
    <location>
        <begin position="56"/>
        <end position="117"/>
    </location>
</feature>
<name>A0A9Q0F5F8_9ROSI</name>
<sequence length="439" mass="50113">MIDFEPKRKDTGRRRKPSAGLERQPRLDILEKITETASLDEIEAYYYKVYLPRASPESKTKSFKKVSSSGPEKKPRASSQDRKSTEAAALHGSKSCYHRENVQRTIPRNSPDETVKKEKRPLISFLQQETQSPAIPETYYHRENVDRNLPQPKYGAVEKVSADPERRPRVRFVDRDTKTEPCYGRKIMSRSTDLPGSKSGTTVNKNISADVEMRPRGRFSGQEGTKFAVYETPASCLRDKIPKAILESKTDKTVKVKSGFEKQPLANLLEIETESVSLPEIKAYNCGGENVPRFLPGSQLGSANYKVSASLENGTRIRFLGTNEKEAFEDRVRCGTVGKVAFAHQNISRTLKKVEIFDERKKVTKTIKKKKVAFDESKNIIRWFEIEKHETESHFIDVDYHQEKDEYANLSNEELGSRCDEFIQRLSMQMRLQAYAAAV</sequence>
<evidence type="ECO:0000313" key="3">
    <source>
        <dbReference type="Proteomes" id="UP001141552"/>
    </source>
</evidence>
<reference evidence="2" key="2">
    <citation type="journal article" date="2023" name="Plants (Basel)">
        <title>Annotation of the Turnera subulata (Passifloraceae) Draft Genome Reveals the S-Locus Evolved after the Divergence of Turneroideae from Passifloroideae in a Stepwise Manner.</title>
        <authorList>
            <person name="Henning P.M."/>
            <person name="Roalson E.H."/>
            <person name="Mir W."/>
            <person name="McCubbin A.G."/>
            <person name="Shore J.S."/>
        </authorList>
    </citation>
    <scope>NUCLEOTIDE SEQUENCE</scope>
    <source>
        <strain evidence="2">F60SS</strain>
    </source>
</reference>
<evidence type="ECO:0000256" key="1">
    <source>
        <dbReference type="SAM" id="MobiDB-lite"/>
    </source>
</evidence>
<comment type="caution">
    <text evidence="2">The sequence shown here is derived from an EMBL/GenBank/DDBJ whole genome shotgun (WGS) entry which is preliminary data.</text>
</comment>
<proteinExistence type="predicted"/>
<reference evidence="2" key="1">
    <citation type="submission" date="2022-02" db="EMBL/GenBank/DDBJ databases">
        <authorList>
            <person name="Henning P.M."/>
            <person name="McCubbin A.G."/>
            <person name="Shore J.S."/>
        </authorList>
    </citation>
    <scope>NUCLEOTIDE SEQUENCE</scope>
    <source>
        <strain evidence="2">F60SS</strain>
        <tissue evidence="2">Leaves</tissue>
    </source>
</reference>
<feature type="region of interest" description="Disordered" evidence="1">
    <location>
        <begin position="1"/>
        <end position="23"/>
    </location>
</feature>
<dbReference type="Proteomes" id="UP001141552">
    <property type="component" value="Unassembled WGS sequence"/>
</dbReference>
<organism evidence="2 3">
    <name type="scientific">Turnera subulata</name>
    <dbReference type="NCBI Taxonomy" id="218843"/>
    <lineage>
        <taxon>Eukaryota</taxon>
        <taxon>Viridiplantae</taxon>
        <taxon>Streptophyta</taxon>
        <taxon>Embryophyta</taxon>
        <taxon>Tracheophyta</taxon>
        <taxon>Spermatophyta</taxon>
        <taxon>Magnoliopsida</taxon>
        <taxon>eudicotyledons</taxon>
        <taxon>Gunneridae</taxon>
        <taxon>Pentapetalae</taxon>
        <taxon>rosids</taxon>
        <taxon>fabids</taxon>
        <taxon>Malpighiales</taxon>
        <taxon>Passifloraceae</taxon>
        <taxon>Turnera</taxon>
    </lineage>
</organism>
<accession>A0A9Q0F5F8</accession>
<dbReference type="OrthoDB" id="680761at2759"/>
<dbReference type="EMBL" id="JAKUCV010006940">
    <property type="protein sequence ID" value="KAJ4825310.1"/>
    <property type="molecule type" value="Genomic_DNA"/>
</dbReference>
<dbReference type="AlphaFoldDB" id="A0A9Q0F5F8"/>
<evidence type="ECO:0000313" key="2">
    <source>
        <dbReference type="EMBL" id="KAJ4825310.1"/>
    </source>
</evidence>
<protein>
    <submittedName>
        <fullName evidence="2">Uncharacterized protein</fullName>
    </submittedName>
</protein>
<keyword evidence="3" id="KW-1185">Reference proteome</keyword>
<gene>
    <name evidence="2" type="ORF">Tsubulata_014149</name>
</gene>